<dbReference type="Proteomes" id="UP000193749">
    <property type="component" value="Unassembled WGS sequence"/>
</dbReference>
<dbReference type="EMBL" id="MLJI01000001">
    <property type="protein sequence ID" value="ORM93338.1"/>
    <property type="molecule type" value="Genomic_DNA"/>
</dbReference>
<dbReference type="AlphaFoldDB" id="A0A1X1ETK1"/>
<name>A0A1X1ETK1_PANCY</name>
<evidence type="ECO:0000256" key="2">
    <source>
        <dbReference type="SAM" id="Phobius"/>
    </source>
</evidence>
<proteinExistence type="predicted"/>
<feature type="transmembrane region" description="Helical" evidence="2">
    <location>
        <begin position="151"/>
        <end position="173"/>
    </location>
</feature>
<feature type="coiled-coil region" evidence="1">
    <location>
        <begin position="27"/>
        <end position="141"/>
    </location>
</feature>
<keyword evidence="2" id="KW-0472">Membrane</keyword>
<keyword evidence="2" id="KW-1133">Transmembrane helix</keyword>
<gene>
    <name evidence="3" type="ORF">HA50_08250</name>
</gene>
<accession>A0A1X1ETK1</accession>
<evidence type="ECO:0000313" key="3">
    <source>
        <dbReference type="EMBL" id="ORM93338.1"/>
    </source>
</evidence>
<evidence type="ECO:0000256" key="1">
    <source>
        <dbReference type="SAM" id="Coils"/>
    </source>
</evidence>
<sequence length="176" mass="20093">MSVEHDPVIAQDNDERMLDELVQELFLTLLTRELAQQKAVIETINDNVSYQAGESLKSLKREIKLSISTLSNAQQQYQEEQAIAREEYEKRLEQQTQTFASDAEKNHQQSQQQMAALRQGEQQLAAQLTDLQQQHATLHQRSGQMLNSIKWLVVGLGGVNLLLFAAVIMMFFLGHR</sequence>
<dbReference type="RefSeq" id="WP_084873989.1">
    <property type="nucleotide sequence ID" value="NZ_JAGGMY010000001.1"/>
</dbReference>
<evidence type="ECO:0000313" key="4">
    <source>
        <dbReference type="Proteomes" id="UP000193749"/>
    </source>
</evidence>
<keyword evidence="2" id="KW-0812">Transmembrane</keyword>
<protein>
    <submittedName>
        <fullName evidence="3">Uncharacterized protein</fullName>
    </submittedName>
</protein>
<keyword evidence="1" id="KW-0175">Coiled coil</keyword>
<dbReference type="STRING" id="55209.HA50_08250"/>
<keyword evidence="4" id="KW-1185">Reference proteome</keyword>
<reference evidence="3 4" key="1">
    <citation type="journal article" date="2017" name="Antonie Van Leeuwenhoek">
        <title>Phylogenomic resolution of the bacterial genus Pantoea and its relationship with Erwinia and Tatumella.</title>
        <authorList>
            <person name="Palmer M."/>
            <person name="Steenkamp E.T."/>
            <person name="Coetzee M.P."/>
            <person name="Chan W.Y."/>
            <person name="van Zyl E."/>
            <person name="De Maayer P."/>
            <person name="Coutinho T.A."/>
            <person name="Blom J."/>
            <person name="Smits T.H."/>
            <person name="Duffy B."/>
            <person name="Venter S.N."/>
        </authorList>
    </citation>
    <scope>NUCLEOTIDE SEQUENCE [LARGE SCALE GENOMIC DNA]</scope>
    <source>
        <strain evidence="3 4">LMG 2657</strain>
    </source>
</reference>
<organism evidence="3 4">
    <name type="scientific">Pantoea cypripedii</name>
    <name type="common">Pectobacterium cypripedii</name>
    <name type="synonym">Erwinia cypripedii</name>
    <dbReference type="NCBI Taxonomy" id="55209"/>
    <lineage>
        <taxon>Bacteria</taxon>
        <taxon>Pseudomonadati</taxon>
        <taxon>Pseudomonadota</taxon>
        <taxon>Gammaproteobacteria</taxon>
        <taxon>Enterobacterales</taxon>
        <taxon>Erwiniaceae</taxon>
        <taxon>Pantoea</taxon>
    </lineage>
</organism>
<comment type="caution">
    <text evidence="3">The sequence shown here is derived from an EMBL/GenBank/DDBJ whole genome shotgun (WGS) entry which is preliminary data.</text>
</comment>